<dbReference type="STRING" id="1123291.SAMN04490355_104920"/>
<feature type="modified residue" description="N6-(pyridoxal phosphate)lysine" evidence="12">
    <location>
        <position position="655"/>
    </location>
</feature>
<dbReference type="GO" id="GO:0005980">
    <property type="term" value="P:glycogen catabolic process"/>
    <property type="evidence" value="ECO:0007669"/>
    <property type="project" value="TreeGrafter"/>
</dbReference>
<dbReference type="Gene3D" id="3.40.50.2000">
    <property type="entry name" value="Glycogen Phosphorylase B"/>
    <property type="match status" value="2"/>
</dbReference>
<evidence type="ECO:0000256" key="5">
    <source>
        <dbReference type="ARBA" id="ARBA00022490"/>
    </source>
</evidence>
<comment type="function">
    <text evidence="13">Allosteric enzyme that catalyzes the rate-limiting step in glycogen catabolism, the phosphorolytic cleavage of glycogen to produce glucose-1-phosphate, and plays a central role in maintaining cellular and organismal glucose homeostasis.</text>
</comment>
<evidence type="ECO:0000256" key="8">
    <source>
        <dbReference type="ARBA" id="ARBA00022679"/>
    </source>
</evidence>
<dbReference type="Pfam" id="PF00343">
    <property type="entry name" value="Phosphorylase"/>
    <property type="match status" value="1"/>
</dbReference>
<accession>A0A1I4NN07</accession>
<dbReference type="AlphaFoldDB" id="A0A1I4NN07"/>
<dbReference type="GO" id="GO:0005737">
    <property type="term" value="C:cytoplasm"/>
    <property type="evidence" value="ECO:0007669"/>
    <property type="project" value="UniProtKB-SubCell"/>
</dbReference>
<keyword evidence="5" id="KW-0963">Cytoplasm</keyword>
<evidence type="ECO:0000256" key="9">
    <source>
        <dbReference type="ARBA" id="ARBA00022898"/>
    </source>
</evidence>
<evidence type="ECO:0000256" key="7">
    <source>
        <dbReference type="ARBA" id="ARBA00022676"/>
    </source>
</evidence>
<dbReference type="FunFam" id="3.40.50.2000:FF:000153">
    <property type="entry name" value="Alpha-1,4 glucan phosphorylase"/>
    <property type="match status" value="1"/>
</dbReference>
<evidence type="ECO:0000256" key="2">
    <source>
        <dbReference type="ARBA" id="ARBA00001933"/>
    </source>
</evidence>
<keyword evidence="8 13" id="KW-0808">Transferase</keyword>
<evidence type="ECO:0000313" key="14">
    <source>
        <dbReference type="EMBL" id="SFM16730.1"/>
    </source>
</evidence>
<keyword evidence="15" id="KW-1185">Reference proteome</keyword>
<dbReference type="NCBIfam" id="TIGR02093">
    <property type="entry name" value="P_ylase"/>
    <property type="match status" value="1"/>
</dbReference>
<dbReference type="EMBL" id="FOTS01000049">
    <property type="protein sequence ID" value="SFM16730.1"/>
    <property type="molecule type" value="Genomic_DNA"/>
</dbReference>
<dbReference type="RefSeq" id="WP_090942097.1">
    <property type="nucleotide sequence ID" value="NZ_FOTS01000049.1"/>
</dbReference>
<name>A0A1I4NN07_9FIRM</name>
<dbReference type="GO" id="GO:0030170">
    <property type="term" value="F:pyridoxal phosphate binding"/>
    <property type="evidence" value="ECO:0007669"/>
    <property type="project" value="InterPro"/>
</dbReference>
<keyword evidence="9 12" id="KW-0663">Pyridoxal phosphate</keyword>
<evidence type="ECO:0000256" key="10">
    <source>
        <dbReference type="ARBA" id="ARBA00023277"/>
    </source>
</evidence>
<proteinExistence type="inferred from homology"/>
<keyword evidence="10 13" id="KW-0119">Carbohydrate metabolism</keyword>
<comment type="similarity">
    <text evidence="4 13">Belongs to the glycogen phosphorylase family.</text>
</comment>
<keyword evidence="6" id="KW-0021">Allosteric enzyme</keyword>
<sequence>MLMDKDEFKTIFVNNLQTMFGKGIEEASINNKYMALSRVIRDCISKNWMETNKQYSETGVKQVYYFSMEFLLGKALDMHLVNGGVKEIYREALEEIGIDLEELEKQESDPGLGNGGLGRLAACFMESMAAVGIPGHGCGIRYTYGLFEQKIVDHNQVELPDNWLQDGYAWEFRKADKAVEVKFGGTIKSNQQGGRWVFTHENYEAVLAVPYDVPIAGYHNKTVNTLRLWNAESLHDSFDFASFNRGEYLEAKEYRSSVGLISKILYPQDNFYEGRLLRLKQQYFFVSAGLQSIIRRYKKKHTSMKQLSKKVAVHINDTHPAIAVPELMRLLMDQEGLSWDDAWKITTETISYTNHTIMPEALETWPVEMFKSLLPRMYMIVHEINERVCRSFWDAYPGDWERIRGMAVIADNMVHMARLAVVGSHSVNGVAQIHTDILKEHIMSSFHNFYPKKFNNKTNGITHRRWLLKANPELAAIITDCIGANWITDPQNLDEFERFATDKVIQEKVQKVKHKNKKALAKYIKEKTGVTVDTRSIFDVHIKRIHSYKRQILNIFHIMDLYNRLKENPSLSITPRTFIFAGKAAPGYYIAKQTIKLISVLASLINKDKDIKGKLKVIFLENYSVSLGELLFPAADVSEQISTASKEASGTGNMKFMLNGAVTIGTLDGANVEIHEAVGDDNIFIFGLTSQQVFDYYIHGGYNAWQLYSSDIRLKTVLEQLVNGFLPYQKEEFRPLYNSLLADNDEFFVLRDFDAYAKAQVELDKRYKQKNKWTEMSIHNIAQAGIFSSDRTICEYANEIWHTKPVVITKP</sequence>
<keyword evidence="7 13" id="KW-0328">Glycosyltransferase</keyword>
<dbReference type="PANTHER" id="PTHR11468">
    <property type="entry name" value="GLYCOGEN PHOSPHORYLASE"/>
    <property type="match status" value="1"/>
</dbReference>
<dbReference type="PIRSF" id="PIRSF000460">
    <property type="entry name" value="Pprylas_GlgP"/>
    <property type="match status" value="1"/>
</dbReference>
<evidence type="ECO:0000313" key="15">
    <source>
        <dbReference type="Proteomes" id="UP000199520"/>
    </source>
</evidence>
<dbReference type="SUPFAM" id="SSF53756">
    <property type="entry name" value="UDP-Glycosyltransferase/glycogen phosphorylase"/>
    <property type="match status" value="1"/>
</dbReference>
<comment type="subcellular location">
    <subcellularLocation>
        <location evidence="3">Cytoplasm</location>
    </subcellularLocation>
</comment>
<protein>
    <recommendedName>
        <fullName evidence="13">Alpha-1,4 glucan phosphorylase</fullName>
        <ecNumber evidence="13">2.4.1.1</ecNumber>
    </recommendedName>
</protein>
<dbReference type="CDD" id="cd04300">
    <property type="entry name" value="GT35_Glycogen_Phosphorylase"/>
    <property type="match status" value="1"/>
</dbReference>
<dbReference type="GO" id="GO:0008184">
    <property type="term" value="F:glycogen phosphorylase activity"/>
    <property type="evidence" value="ECO:0007669"/>
    <property type="project" value="InterPro"/>
</dbReference>
<evidence type="ECO:0000256" key="1">
    <source>
        <dbReference type="ARBA" id="ARBA00001275"/>
    </source>
</evidence>
<evidence type="ECO:0000256" key="3">
    <source>
        <dbReference type="ARBA" id="ARBA00004496"/>
    </source>
</evidence>
<dbReference type="FunFam" id="3.40.50.2000:FF:000003">
    <property type="entry name" value="Alpha-1,4 glucan phosphorylase"/>
    <property type="match status" value="1"/>
</dbReference>
<dbReference type="InterPro" id="IPR000811">
    <property type="entry name" value="Glyco_trans_35"/>
</dbReference>
<dbReference type="Proteomes" id="UP000199520">
    <property type="component" value="Unassembled WGS sequence"/>
</dbReference>
<comment type="function">
    <text evidence="11">Phosphorylase is an important allosteric enzyme in carbohydrate metabolism. Enzymes from different sources differ in their regulatory mechanisms and in their natural substrates. However, all known phosphorylases share catalytic and structural properties.</text>
</comment>
<dbReference type="EC" id="2.4.1.1" evidence="13"/>
<dbReference type="InterPro" id="IPR035090">
    <property type="entry name" value="Pyridoxal_P_attach_site"/>
</dbReference>
<gene>
    <name evidence="14" type="ORF">SAMN04490355_104920</name>
</gene>
<reference evidence="15" key="1">
    <citation type="submission" date="2016-10" db="EMBL/GenBank/DDBJ databases">
        <authorList>
            <person name="Varghese N."/>
            <person name="Submissions S."/>
        </authorList>
    </citation>
    <scope>NUCLEOTIDE SEQUENCE [LARGE SCALE GENOMIC DNA]</scope>
    <source>
        <strain evidence="15">DSM 13327</strain>
    </source>
</reference>
<comment type="catalytic activity">
    <reaction evidence="1 13">
        <text>[(1-&gt;4)-alpha-D-glucosyl](n) + phosphate = [(1-&gt;4)-alpha-D-glucosyl](n-1) + alpha-D-glucose 1-phosphate</text>
        <dbReference type="Rhea" id="RHEA:41732"/>
        <dbReference type="Rhea" id="RHEA-COMP:9584"/>
        <dbReference type="Rhea" id="RHEA-COMP:9586"/>
        <dbReference type="ChEBI" id="CHEBI:15444"/>
        <dbReference type="ChEBI" id="CHEBI:43474"/>
        <dbReference type="ChEBI" id="CHEBI:58601"/>
        <dbReference type="EC" id="2.4.1.1"/>
    </reaction>
</comment>
<evidence type="ECO:0000256" key="6">
    <source>
        <dbReference type="ARBA" id="ARBA00022533"/>
    </source>
</evidence>
<evidence type="ECO:0000256" key="11">
    <source>
        <dbReference type="ARBA" id="ARBA00025174"/>
    </source>
</evidence>
<dbReference type="PROSITE" id="PS00102">
    <property type="entry name" value="PHOSPHORYLASE"/>
    <property type="match status" value="1"/>
</dbReference>
<evidence type="ECO:0000256" key="4">
    <source>
        <dbReference type="ARBA" id="ARBA00006047"/>
    </source>
</evidence>
<dbReference type="PANTHER" id="PTHR11468:SF3">
    <property type="entry name" value="GLYCOGEN PHOSPHORYLASE, LIVER FORM"/>
    <property type="match status" value="1"/>
</dbReference>
<evidence type="ECO:0000256" key="12">
    <source>
        <dbReference type="PIRSR" id="PIRSR000460-1"/>
    </source>
</evidence>
<organism evidence="14 15">
    <name type="scientific">Pelosinus propionicus DSM 13327</name>
    <dbReference type="NCBI Taxonomy" id="1123291"/>
    <lineage>
        <taxon>Bacteria</taxon>
        <taxon>Bacillati</taxon>
        <taxon>Bacillota</taxon>
        <taxon>Negativicutes</taxon>
        <taxon>Selenomonadales</taxon>
        <taxon>Sporomusaceae</taxon>
        <taxon>Pelosinus</taxon>
    </lineage>
</organism>
<dbReference type="InterPro" id="IPR011833">
    <property type="entry name" value="Glycg_phsphrylas"/>
</dbReference>
<dbReference type="OrthoDB" id="9760804at2"/>
<comment type="cofactor">
    <cofactor evidence="2 13">
        <name>pyridoxal 5'-phosphate</name>
        <dbReference type="ChEBI" id="CHEBI:597326"/>
    </cofactor>
</comment>
<evidence type="ECO:0000256" key="13">
    <source>
        <dbReference type="RuleBase" id="RU000587"/>
    </source>
</evidence>